<feature type="region of interest" description="Disordered" evidence="1">
    <location>
        <begin position="281"/>
        <end position="354"/>
    </location>
</feature>
<feature type="region of interest" description="Disordered" evidence="1">
    <location>
        <begin position="380"/>
        <end position="401"/>
    </location>
</feature>
<proteinExistence type="predicted"/>
<organism evidence="2 3">
    <name type="scientific">Rhodotorula diobovata</name>
    <dbReference type="NCBI Taxonomy" id="5288"/>
    <lineage>
        <taxon>Eukaryota</taxon>
        <taxon>Fungi</taxon>
        <taxon>Dikarya</taxon>
        <taxon>Basidiomycota</taxon>
        <taxon>Pucciniomycotina</taxon>
        <taxon>Microbotryomycetes</taxon>
        <taxon>Sporidiobolales</taxon>
        <taxon>Sporidiobolaceae</taxon>
        <taxon>Rhodotorula</taxon>
    </lineage>
</organism>
<accession>A0A5C5G5N8</accession>
<feature type="compositionally biased region" description="Polar residues" evidence="1">
    <location>
        <begin position="121"/>
        <end position="137"/>
    </location>
</feature>
<evidence type="ECO:0000313" key="3">
    <source>
        <dbReference type="Proteomes" id="UP000311382"/>
    </source>
</evidence>
<feature type="region of interest" description="Disordered" evidence="1">
    <location>
        <begin position="121"/>
        <end position="212"/>
    </location>
</feature>
<name>A0A5C5G5N8_9BASI</name>
<dbReference type="Proteomes" id="UP000311382">
    <property type="component" value="Unassembled WGS sequence"/>
</dbReference>
<feature type="compositionally biased region" description="Acidic residues" evidence="1">
    <location>
        <begin position="392"/>
        <end position="401"/>
    </location>
</feature>
<dbReference type="OrthoDB" id="5374757at2759"/>
<feature type="compositionally biased region" description="Low complexity" evidence="1">
    <location>
        <begin position="157"/>
        <end position="172"/>
    </location>
</feature>
<gene>
    <name evidence="2" type="ORF">DMC30DRAFT_444124</name>
</gene>
<dbReference type="PANTHER" id="PTHR40635:SF1">
    <property type="match status" value="1"/>
</dbReference>
<dbReference type="EMBL" id="SOZI01000008">
    <property type="protein sequence ID" value="TNY23796.1"/>
    <property type="molecule type" value="Genomic_DNA"/>
</dbReference>
<protein>
    <submittedName>
        <fullName evidence="2">Uncharacterized protein</fullName>
    </submittedName>
</protein>
<keyword evidence="3" id="KW-1185">Reference proteome</keyword>
<evidence type="ECO:0000313" key="2">
    <source>
        <dbReference type="EMBL" id="TNY23796.1"/>
    </source>
</evidence>
<comment type="caution">
    <text evidence="2">The sequence shown here is derived from an EMBL/GenBank/DDBJ whole genome shotgun (WGS) entry which is preliminary data.</text>
</comment>
<reference evidence="2 3" key="1">
    <citation type="submission" date="2019-03" db="EMBL/GenBank/DDBJ databases">
        <title>Rhodosporidium diobovatum UCD-FST 08-225 genome sequencing, assembly, and annotation.</title>
        <authorList>
            <person name="Fakankun I.U."/>
            <person name="Fristensky B."/>
            <person name="Levin D.B."/>
        </authorList>
    </citation>
    <scope>NUCLEOTIDE SEQUENCE [LARGE SCALE GENOMIC DNA]</scope>
    <source>
        <strain evidence="2 3">UCD-FST 08-225</strain>
    </source>
</reference>
<evidence type="ECO:0000256" key="1">
    <source>
        <dbReference type="SAM" id="MobiDB-lite"/>
    </source>
</evidence>
<sequence length="401" mass="43142">MNRHLSYDGAQGTQFRPRQSSYLRISPTTVLQMTLYLEPSHVDWMNDAVLERMLVALKDRIPLKLKQEDAANGKGLKGPKERVQVDVFRGADYQMAFFFRKANDKHVVLLKDKHIHFATRSPSTTRAPYAARTSSVAPPSRRKRARTTPAANDAVLSSDSDNEGSSSSAAPAPKRRVGVASSGARDEGGAEDELVVVKPEPEDEGLPAGWADDAGGAEGLADVKEEIDQDVKPQVEVTYSGYRIFGRTLIVIVEPYPPLNPADLARPRLLNTEVRQLSASVAPESYRPARGSTALRGSSLSVTPGPATGGPSGVKGPLFRSETTPAESVRGSVAPPELGGAEGEDDEQMRRLREMSMMLANEGDDDEELPSLDALVERARGKGNAEGAALEVDADANEGTT</sequence>
<dbReference type="AlphaFoldDB" id="A0A5C5G5N8"/>
<dbReference type="PANTHER" id="PTHR40635">
    <property type="match status" value="1"/>
</dbReference>